<reference evidence="1" key="2">
    <citation type="submission" date="2020-09" db="EMBL/GenBank/DDBJ databases">
        <authorList>
            <person name="Sun Q."/>
            <person name="Zhou Y."/>
        </authorList>
    </citation>
    <scope>NUCLEOTIDE SEQUENCE</scope>
    <source>
        <strain evidence="1">CGMCC 4.7278</strain>
    </source>
</reference>
<dbReference type="AlphaFoldDB" id="A0A917VF35"/>
<proteinExistence type="predicted"/>
<dbReference type="RefSeq" id="WP_188831228.1">
    <property type="nucleotide sequence ID" value="NZ_BMMW01000007.1"/>
</dbReference>
<accession>A0A917VF35</accession>
<keyword evidence="2" id="KW-1185">Reference proteome</keyword>
<gene>
    <name evidence="1" type="ORF">GCM10011591_46680</name>
</gene>
<sequence>MTTHTAEEVAALLEAGARASDSPFQQAAIHLLTYTDLPGRADLQPYLDIEDVDLNGQSVPAAWIRDWHGIGKLKGLGHLHGGAERLVRLAASMAHGEPVDLSATLSGLGHAHARRVLEAVAICSGADEFYEITETPALQRNNSFLAALLGETSPTGEGRSE</sequence>
<evidence type="ECO:0000313" key="1">
    <source>
        <dbReference type="EMBL" id="GGK69213.1"/>
    </source>
</evidence>
<dbReference type="EMBL" id="BMMW01000007">
    <property type="protein sequence ID" value="GGK69213.1"/>
    <property type="molecule type" value="Genomic_DNA"/>
</dbReference>
<dbReference type="Proteomes" id="UP000612956">
    <property type="component" value="Unassembled WGS sequence"/>
</dbReference>
<comment type="caution">
    <text evidence="1">The sequence shown here is derived from an EMBL/GenBank/DDBJ whole genome shotgun (WGS) entry which is preliminary data.</text>
</comment>
<name>A0A917VF35_9NOCA</name>
<reference evidence="1" key="1">
    <citation type="journal article" date="2014" name="Int. J. Syst. Evol. Microbiol.">
        <title>Complete genome sequence of Corynebacterium casei LMG S-19264T (=DSM 44701T), isolated from a smear-ripened cheese.</title>
        <authorList>
            <consortium name="US DOE Joint Genome Institute (JGI-PGF)"/>
            <person name="Walter F."/>
            <person name="Albersmeier A."/>
            <person name="Kalinowski J."/>
            <person name="Ruckert C."/>
        </authorList>
    </citation>
    <scope>NUCLEOTIDE SEQUENCE</scope>
    <source>
        <strain evidence="1">CGMCC 4.7278</strain>
    </source>
</reference>
<evidence type="ECO:0000313" key="2">
    <source>
        <dbReference type="Proteomes" id="UP000612956"/>
    </source>
</evidence>
<protein>
    <submittedName>
        <fullName evidence="1">Uncharacterized protein</fullName>
    </submittedName>
</protein>
<organism evidence="1 2">
    <name type="scientific">Nocardia camponoti</name>
    <dbReference type="NCBI Taxonomy" id="1616106"/>
    <lineage>
        <taxon>Bacteria</taxon>
        <taxon>Bacillati</taxon>
        <taxon>Actinomycetota</taxon>
        <taxon>Actinomycetes</taxon>
        <taxon>Mycobacteriales</taxon>
        <taxon>Nocardiaceae</taxon>
        <taxon>Nocardia</taxon>
    </lineage>
</organism>